<accession>A0A1H3F010</accession>
<evidence type="ECO:0000313" key="1">
    <source>
        <dbReference type="EMBL" id="SDX84147.1"/>
    </source>
</evidence>
<gene>
    <name evidence="1" type="ORF">SAMN05660923_03030</name>
</gene>
<dbReference type="AlphaFoldDB" id="A0A1H3F010"/>
<dbReference type="InterPro" id="IPR038559">
    <property type="entry name" value="XkdN-like_sf"/>
</dbReference>
<dbReference type="OrthoDB" id="1807498at2"/>
<name>A0A1H3F010_9FIRM</name>
<organism evidence="1 2">
    <name type="scientific">Tepidimicrobium xylanilyticum</name>
    <dbReference type="NCBI Taxonomy" id="1123352"/>
    <lineage>
        <taxon>Bacteria</taxon>
        <taxon>Bacillati</taxon>
        <taxon>Bacillota</taxon>
        <taxon>Tissierellia</taxon>
        <taxon>Tissierellales</taxon>
        <taxon>Tepidimicrobiaceae</taxon>
        <taxon>Tepidimicrobium</taxon>
    </lineage>
</organism>
<dbReference type="Gene3D" id="3.30.2220.30">
    <property type="match status" value="1"/>
</dbReference>
<evidence type="ECO:0000313" key="2">
    <source>
        <dbReference type="Proteomes" id="UP000198828"/>
    </source>
</evidence>
<dbReference type="RefSeq" id="WP_093755130.1">
    <property type="nucleotide sequence ID" value="NZ_FNNG01000025.1"/>
</dbReference>
<keyword evidence="2" id="KW-1185">Reference proteome</keyword>
<dbReference type="InterPro" id="IPR014986">
    <property type="entry name" value="XkdN-like"/>
</dbReference>
<dbReference type="EMBL" id="FNNG01000025">
    <property type="protein sequence ID" value="SDX84147.1"/>
    <property type="molecule type" value="Genomic_DNA"/>
</dbReference>
<dbReference type="Proteomes" id="UP000198828">
    <property type="component" value="Unassembled WGS sequence"/>
</dbReference>
<protein>
    <submittedName>
        <fullName evidence="1">Phage XkdN-like tail assembly chaperone protein, TAC</fullName>
    </submittedName>
</protein>
<proteinExistence type="predicted"/>
<sequence>MSNLSAFLAQNAIKIENEKHVISDRFLDENGNPIPWEIRALSEAENKAIRRACTKKIKDRGIVTTNTDYDEYMAKLIVECVVFPNLKDKELQESYGVVGAENLVRTMLTSGEYAKLLEIVQEVNGFDVGMEELVEEAKN</sequence>
<reference evidence="1 2" key="1">
    <citation type="submission" date="2016-10" db="EMBL/GenBank/DDBJ databases">
        <authorList>
            <person name="de Groot N.N."/>
        </authorList>
    </citation>
    <scope>NUCLEOTIDE SEQUENCE [LARGE SCALE GENOMIC DNA]</scope>
    <source>
        <strain evidence="1 2">DSM 23310</strain>
    </source>
</reference>
<dbReference type="Pfam" id="PF08890">
    <property type="entry name" value="Phage_TAC_5"/>
    <property type="match status" value="1"/>
</dbReference>